<organism evidence="1">
    <name type="scientific">Rhizophora mucronata</name>
    <name type="common">Asiatic mangrove</name>
    <dbReference type="NCBI Taxonomy" id="61149"/>
    <lineage>
        <taxon>Eukaryota</taxon>
        <taxon>Viridiplantae</taxon>
        <taxon>Streptophyta</taxon>
        <taxon>Embryophyta</taxon>
        <taxon>Tracheophyta</taxon>
        <taxon>Spermatophyta</taxon>
        <taxon>Magnoliopsida</taxon>
        <taxon>eudicotyledons</taxon>
        <taxon>Gunneridae</taxon>
        <taxon>Pentapetalae</taxon>
        <taxon>rosids</taxon>
        <taxon>fabids</taxon>
        <taxon>Malpighiales</taxon>
        <taxon>Rhizophoraceae</taxon>
        <taxon>Rhizophora</taxon>
    </lineage>
</organism>
<dbReference type="AlphaFoldDB" id="A0A2P2PSF2"/>
<proteinExistence type="predicted"/>
<name>A0A2P2PSF2_RHIMU</name>
<protein>
    <submittedName>
        <fullName evidence="1">Uncharacterized protein</fullName>
    </submittedName>
</protein>
<accession>A0A2P2PSF2</accession>
<reference evidence="1" key="1">
    <citation type="submission" date="2018-02" db="EMBL/GenBank/DDBJ databases">
        <title>Rhizophora mucronata_Transcriptome.</title>
        <authorList>
            <person name="Meera S.P."/>
            <person name="Sreeshan A."/>
            <person name="Augustine A."/>
        </authorList>
    </citation>
    <scope>NUCLEOTIDE SEQUENCE</scope>
    <source>
        <tissue evidence="1">Leaf</tissue>
    </source>
</reference>
<evidence type="ECO:0000313" key="1">
    <source>
        <dbReference type="EMBL" id="MBX57579.1"/>
    </source>
</evidence>
<dbReference type="EMBL" id="GGEC01077095">
    <property type="protein sequence ID" value="MBX57579.1"/>
    <property type="molecule type" value="Transcribed_RNA"/>
</dbReference>
<sequence>MLVLPLIPYWRNDMTL</sequence>